<feature type="domain" description="HTH marR-type" evidence="1">
    <location>
        <begin position="6"/>
        <end position="143"/>
    </location>
</feature>
<dbReference type="InterPro" id="IPR036390">
    <property type="entry name" value="WH_DNA-bd_sf"/>
</dbReference>
<dbReference type="RefSeq" id="WP_306869842.1">
    <property type="nucleotide sequence ID" value="NZ_JAUSRB010000002.1"/>
</dbReference>
<keyword evidence="2" id="KW-0238">DNA-binding</keyword>
<dbReference type="PRINTS" id="PR00598">
    <property type="entry name" value="HTHMARR"/>
</dbReference>
<sequence length="163" mass="17664">MPNEDRDRLIQRVVADSRRHYAAYTLFNQALAEHLGLHPTDLQCLSLLSLEAEPLTTGEIARLTGLTSGSATRLVDRLDRAGLVVRQSDPGDRRKTLVSLAPRPVSEVDAAWETPGEAFLTALDDFTDEQLAVIGDYLRRVSAVGAEQAARLASARGSGRKGA</sequence>
<dbReference type="GO" id="GO:0003677">
    <property type="term" value="F:DNA binding"/>
    <property type="evidence" value="ECO:0007669"/>
    <property type="project" value="UniProtKB-KW"/>
</dbReference>
<dbReference type="PROSITE" id="PS50995">
    <property type="entry name" value="HTH_MARR_2"/>
    <property type="match status" value="1"/>
</dbReference>
<dbReference type="Proteomes" id="UP001230426">
    <property type="component" value="Unassembled WGS sequence"/>
</dbReference>
<dbReference type="PANTHER" id="PTHR33164:SF106">
    <property type="entry name" value="TRANSCRIPTIONAL REGULATORY PROTEIN"/>
    <property type="match status" value="1"/>
</dbReference>
<gene>
    <name evidence="2" type="ORF">J2S55_007069</name>
</gene>
<dbReference type="SMART" id="SM00347">
    <property type="entry name" value="HTH_MARR"/>
    <property type="match status" value="1"/>
</dbReference>
<dbReference type="Gene3D" id="1.10.10.10">
    <property type="entry name" value="Winged helix-like DNA-binding domain superfamily/Winged helix DNA-binding domain"/>
    <property type="match status" value="1"/>
</dbReference>
<comment type="caution">
    <text evidence="2">The sequence shown here is derived from an EMBL/GenBank/DDBJ whole genome shotgun (WGS) entry which is preliminary data.</text>
</comment>
<protein>
    <submittedName>
        <fullName evidence="2">DNA-binding MarR family transcriptional regulator</fullName>
    </submittedName>
</protein>
<organism evidence="2 3">
    <name type="scientific">Streptosporangium brasiliense</name>
    <dbReference type="NCBI Taxonomy" id="47480"/>
    <lineage>
        <taxon>Bacteria</taxon>
        <taxon>Bacillati</taxon>
        <taxon>Actinomycetota</taxon>
        <taxon>Actinomycetes</taxon>
        <taxon>Streptosporangiales</taxon>
        <taxon>Streptosporangiaceae</taxon>
        <taxon>Streptosporangium</taxon>
    </lineage>
</organism>
<proteinExistence type="predicted"/>
<dbReference type="PANTHER" id="PTHR33164">
    <property type="entry name" value="TRANSCRIPTIONAL REGULATOR, MARR FAMILY"/>
    <property type="match status" value="1"/>
</dbReference>
<dbReference type="CDD" id="cd00090">
    <property type="entry name" value="HTH_ARSR"/>
    <property type="match status" value="1"/>
</dbReference>
<name>A0ABT9RF97_9ACTN</name>
<dbReference type="SUPFAM" id="SSF46785">
    <property type="entry name" value="Winged helix' DNA-binding domain"/>
    <property type="match status" value="1"/>
</dbReference>
<dbReference type="EMBL" id="JAUSRB010000002">
    <property type="protein sequence ID" value="MDP9867803.1"/>
    <property type="molecule type" value="Genomic_DNA"/>
</dbReference>
<keyword evidence="3" id="KW-1185">Reference proteome</keyword>
<dbReference type="InterPro" id="IPR000835">
    <property type="entry name" value="HTH_MarR-typ"/>
</dbReference>
<reference evidence="2 3" key="1">
    <citation type="submission" date="2023-07" db="EMBL/GenBank/DDBJ databases">
        <title>Sequencing the genomes of 1000 actinobacteria strains.</title>
        <authorList>
            <person name="Klenk H.-P."/>
        </authorList>
    </citation>
    <scope>NUCLEOTIDE SEQUENCE [LARGE SCALE GENOMIC DNA]</scope>
    <source>
        <strain evidence="2 3">DSM 44109</strain>
    </source>
</reference>
<evidence type="ECO:0000313" key="3">
    <source>
        <dbReference type="Proteomes" id="UP001230426"/>
    </source>
</evidence>
<dbReference type="InterPro" id="IPR036388">
    <property type="entry name" value="WH-like_DNA-bd_sf"/>
</dbReference>
<evidence type="ECO:0000259" key="1">
    <source>
        <dbReference type="PROSITE" id="PS50995"/>
    </source>
</evidence>
<dbReference type="InterPro" id="IPR039422">
    <property type="entry name" value="MarR/SlyA-like"/>
</dbReference>
<dbReference type="InterPro" id="IPR011991">
    <property type="entry name" value="ArsR-like_HTH"/>
</dbReference>
<accession>A0ABT9RF97</accession>
<evidence type="ECO:0000313" key="2">
    <source>
        <dbReference type="EMBL" id="MDP9867803.1"/>
    </source>
</evidence>
<dbReference type="Pfam" id="PF12802">
    <property type="entry name" value="MarR_2"/>
    <property type="match status" value="1"/>
</dbReference>